<comment type="caution">
    <text evidence="1">The sequence shown here is derived from an EMBL/GenBank/DDBJ whole genome shotgun (WGS) entry which is preliminary data.</text>
</comment>
<dbReference type="RefSeq" id="WP_253762741.1">
    <property type="nucleotide sequence ID" value="NZ_JAMZDZ010000001.1"/>
</dbReference>
<protein>
    <submittedName>
        <fullName evidence="1">Right-handed parallel beta-helix repeat-containing protein</fullName>
    </submittedName>
</protein>
<dbReference type="InterPro" id="IPR012334">
    <property type="entry name" value="Pectin_lyas_fold"/>
</dbReference>
<name>A0ABV8LYE0_9ACTN</name>
<reference evidence="2" key="1">
    <citation type="journal article" date="2019" name="Int. J. Syst. Evol. Microbiol.">
        <title>The Global Catalogue of Microorganisms (GCM) 10K type strain sequencing project: providing services to taxonomists for standard genome sequencing and annotation.</title>
        <authorList>
            <consortium name="The Broad Institute Genomics Platform"/>
            <consortium name="The Broad Institute Genome Sequencing Center for Infectious Disease"/>
            <person name="Wu L."/>
            <person name="Ma J."/>
        </authorList>
    </citation>
    <scope>NUCLEOTIDE SEQUENCE [LARGE SCALE GENOMIC DNA]</scope>
    <source>
        <strain evidence="2">CGMCC 4.7289</strain>
    </source>
</reference>
<gene>
    <name evidence="1" type="ORF">ACFOZ4_36180</name>
</gene>
<keyword evidence="2" id="KW-1185">Reference proteome</keyword>
<proteinExistence type="predicted"/>
<sequence>MIASPNELSPTRLHLGVRHLAAGAALLALTGAAVLAGDVPPAHAARVNATCANTTADAATIQTAINSSAAGDEIVIKGPCLINATISLADDRTYRGDGAGTTLKQANGANLKAMLASAPWVANNTWVGSGVRVERLTLDGNSANNTGTSPLVLQTWDSRVYDIRVYNAPVDAILLTTVTANGTQITNTAVNNVLSDIYIEGAGGSGIHGHDPANLLTDTVIERSWIAGTGGSAVATDNAAGWQIRDLHLYEVTKNGIDANRCYNTGIHDNYIEDFGSQGTSGTTYYGIRCTVQDKAPSSISGNTINQFGTFPSTGTFVYIGLDGVNGGGTGFVSVTGNGVLGKGTTRETGLNYQKGSGTALTVASTGNVVTSVGTARTVGTGVTVSAGV</sequence>
<dbReference type="InterPro" id="IPR011050">
    <property type="entry name" value="Pectin_lyase_fold/virulence"/>
</dbReference>
<organism evidence="1 2">
    <name type="scientific">Hamadaea flava</name>
    <dbReference type="NCBI Taxonomy" id="1742688"/>
    <lineage>
        <taxon>Bacteria</taxon>
        <taxon>Bacillati</taxon>
        <taxon>Actinomycetota</taxon>
        <taxon>Actinomycetes</taxon>
        <taxon>Micromonosporales</taxon>
        <taxon>Micromonosporaceae</taxon>
        <taxon>Hamadaea</taxon>
    </lineage>
</organism>
<dbReference type="Gene3D" id="2.160.20.10">
    <property type="entry name" value="Single-stranded right-handed beta-helix, Pectin lyase-like"/>
    <property type="match status" value="1"/>
</dbReference>
<dbReference type="EMBL" id="JBHSAY010000028">
    <property type="protein sequence ID" value="MFC4136076.1"/>
    <property type="molecule type" value="Genomic_DNA"/>
</dbReference>
<dbReference type="Proteomes" id="UP001595816">
    <property type="component" value="Unassembled WGS sequence"/>
</dbReference>
<evidence type="ECO:0000313" key="2">
    <source>
        <dbReference type="Proteomes" id="UP001595816"/>
    </source>
</evidence>
<evidence type="ECO:0000313" key="1">
    <source>
        <dbReference type="EMBL" id="MFC4136076.1"/>
    </source>
</evidence>
<accession>A0ABV8LYE0</accession>
<dbReference type="SUPFAM" id="SSF51126">
    <property type="entry name" value="Pectin lyase-like"/>
    <property type="match status" value="1"/>
</dbReference>